<accession>A0AAD2DAF2</accession>
<name>A0AAD2DAF2_EUPCR</name>
<reference evidence="3" key="1">
    <citation type="submission" date="2023-07" db="EMBL/GenBank/DDBJ databases">
        <authorList>
            <consortium name="AG Swart"/>
            <person name="Singh M."/>
            <person name="Singh A."/>
            <person name="Seah K."/>
            <person name="Emmerich C."/>
        </authorList>
    </citation>
    <scope>NUCLEOTIDE SEQUENCE</scope>
    <source>
        <strain evidence="3">DP1</strain>
    </source>
</reference>
<proteinExistence type="predicted"/>
<evidence type="ECO:0000256" key="1">
    <source>
        <dbReference type="SAM" id="Coils"/>
    </source>
</evidence>
<feature type="coiled-coil region" evidence="1">
    <location>
        <begin position="739"/>
        <end position="780"/>
    </location>
</feature>
<feature type="region of interest" description="Disordered" evidence="2">
    <location>
        <begin position="1"/>
        <end position="25"/>
    </location>
</feature>
<keyword evidence="1" id="KW-0175">Coiled coil</keyword>
<sequence length="840" mass="97085">MNIFNSFSESSPFPESSQPKMKGPDLTMIPGGSAFDENKIDFNLNGGPKYTDVLVASAMFNDGDSKGFACPLVCKWFYTIKNNQLKEIEGVCGSFYQPSLDDIGAKICVHAHPTNGIDEYQGMPMFAEVGPLTMDDGIFKKAQEYIEMNENDRNFSIRIKQSNIGALKDKSLPYNCSFITTDMMVVFNSTVEKQQFFMVPFSKKFPKLRILRNANNLIEMKVNEEEYLILEIEPNLRDILTLVIRTLLARCPVASFPHDSQMECEVIASETEEVSKKEEDLKSTKPHIKPECKTNLEISTDQSENNQKEIITEVVEEVINEAINTSKDFSQKENSNPLKEDQKELQDNTQKEIKPILKRQKLTTGKKKPKKKDENKNIEATVNNNPFKEFVQNSNQEHNLSMNTNSKEQLPEEQNVALSSNEKKTGNALKIETTEFDSTSKIFQKETQTETEEDDHESDYLGGMMKISQLSQELTQKNDYLEKSENIILQLKKEVKTQKEELSNHNSIVSTLKEEIITLKADRDDLNSQMAEYKNNNSFLELENKMLSEQKAKIESICPDFDLNNISIVKKEEYLILKNICKDYIQLSKVQKSHELKHMMRNDPSIIGKRNKKAQESKLEERKQQEDKCKLLEEKYEEVVMERNQLRNFKISQCKDFEKMRKKIAYLQKLNEKQRMLNKSTNKKSSDIISRNNSDSDLDFDPTSTLPNIALSEEGDPNYDLRIGESMMTSPSDDQIQINHSLRAELEDYRLKLEQSDQILEEYKQVLLDEVRKKNDLKKELKHLKLLQEYGYDEEELSLGQLRMKMDDMKILLQEKNLQLAAQKDVNKQLIEKLNEKASQ</sequence>
<feature type="region of interest" description="Disordered" evidence="2">
    <location>
        <begin position="404"/>
        <end position="433"/>
    </location>
</feature>
<feature type="compositionally biased region" description="Basic and acidic residues" evidence="2">
    <location>
        <begin position="338"/>
        <end position="355"/>
    </location>
</feature>
<feature type="compositionally biased region" description="Polar residues" evidence="2">
    <location>
        <begin position="326"/>
        <end position="337"/>
    </location>
</feature>
<feature type="region of interest" description="Disordered" evidence="2">
    <location>
        <begin position="677"/>
        <end position="717"/>
    </location>
</feature>
<evidence type="ECO:0000313" key="3">
    <source>
        <dbReference type="EMBL" id="CAI2385371.1"/>
    </source>
</evidence>
<gene>
    <name evidence="3" type="ORF">ECRASSUSDP1_LOCUS26930</name>
</gene>
<protein>
    <submittedName>
        <fullName evidence="3">Uncharacterized protein</fullName>
    </submittedName>
</protein>
<feature type="compositionally biased region" description="Basic residues" evidence="2">
    <location>
        <begin position="356"/>
        <end position="370"/>
    </location>
</feature>
<dbReference type="EMBL" id="CAMPGE010027768">
    <property type="protein sequence ID" value="CAI2385371.1"/>
    <property type="molecule type" value="Genomic_DNA"/>
</dbReference>
<dbReference type="AlphaFoldDB" id="A0AAD2DAF2"/>
<organism evidence="3 4">
    <name type="scientific">Euplotes crassus</name>
    <dbReference type="NCBI Taxonomy" id="5936"/>
    <lineage>
        <taxon>Eukaryota</taxon>
        <taxon>Sar</taxon>
        <taxon>Alveolata</taxon>
        <taxon>Ciliophora</taxon>
        <taxon>Intramacronucleata</taxon>
        <taxon>Spirotrichea</taxon>
        <taxon>Hypotrichia</taxon>
        <taxon>Euplotida</taxon>
        <taxon>Euplotidae</taxon>
        <taxon>Moneuplotes</taxon>
    </lineage>
</organism>
<keyword evidence="4" id="KW-1185">Reference proteome</keyword>
<dbReference type="Proteomes" id="UP001295684">
    <property type="component" value="Unassembled WGS sequence"/>
</dbReference>
<feature type="coiled-coil region" evidence="1">
    <location>
        <begin position="481"/>
        <end position="550"/>
    </location>
</feature>
<feature type="region of interest" description="Disordered" evidence="2">
    <location>
        <begin position="275"/>
        <end position="304"/>
    </location>
</feature>
<feature type="compositionally biased region" description="Low complexity" evidence="2">
    <location>
        <begin position="1"/>
        <end position="17"/>
    </location>
</feature>
<evidence type="ECO:0000256" key="2">
    <source>
        <dbReference type="SAM" id="MobiDB-lite"/>
    </source>
</evidence>
<feature type="compositionally biased region" description="Basic and acidic residues" evidence="2">
    <location>
        <begin position="275"/>
        <end position="294"/>
    </location>
</feature>
<feature type="coiled-coil region" evidence="1">
    <location>
        <begin position="615"/>
        <end position="642"/>
    </location>
</feature>
<evidence type="ECO:0000313" key="4">
    <source>
        <dbReference type="Proteomes" id="UP001295684"/>
    </source>
</evidence>
<comment type="caution">
    <text evidence="3">The sequence shown here is derived from an EMBL/GenBank/DDBJ whole genome shotgun (WGS) entry which is preliminary data.</text>
</comment>
<feature type="region of interest" description="Disordered" evidence="2">
    <location>
        <begin position="325"/>
        <end position="383"/>
    </location>
</feature>